<accession>D3BSJ0</accession>
<protein>
    <submittedName>
        <fullName evidence="3">Uncharacterized protein</fullName>
    </submittedName>
</protein>
<feature type="compositionally biased region" description="Basic and acidic residues" evidence="1">
    <location>
        <begin position="1"/>
        <end position="11"/>
    </location>
</feature>
<feature type="region of interest" description="Disordered" evidence="1">
    <location>
        <begin position="1"/>
        <end position="60"/>
    </location>
</feature>
<keyword evidence="2" id="KW-1133">Transmembrane helix</keyword>
<evidence type="ECO:0000256" key="1">
    <source>
        <dbReference type="SAM" id="MobiDB-lite"/>
    </source>
</evidence>
<dbReference type="GeneID" id="31366428"/>
<dbReference type="RefSeq" id="XP_020427589.1">
    <property type="nucleotide sequence ID" value="XM_020581719.1"/>
</dbReference>
<name>D3BSJ0_HETP5</name>
<gene>
    <name evidence="3" type="ORF">PPL_10959</name>
</gene>
<dbReference type="InParanoid" id="D3BSJ0"/>
<feature type="compositionally biased region" description="Low complexity" evidence="1">
    <location>
        <begin position="37"/>
        <end position="46"/>
    </location>
</feature>
<keyword evidence="2" id="KW-0472">Membrane</keyword>
<keyword evidence="2" id="KW-0812">Transmembrane</keyword>
<feature type="transmembrane region" description="Helical" evidence="2">
    <location>
        <begin position="76"/>
        <end position="95"/>
    </location>
</feature>
<feature type="compositionally biased region" description="Polar residues" evidence="1">
    <location>
        <begin position="12"/>
        <end position="36"/>
    </location>
</feature>
<dbReference type="AlphaFoldDB" id="D3BSJ0"/>
<evidence type="ECO:0000313" key="4">
    <source>
        <dbReference type="Proteomes" id="UP000001396"/>
    </source>
</evidence>
<evidence type="ECO:0000313" key="3">
    <source>
        <dbReference type="EMBL" id="EFA75455.1"/>
    </source>
</evidence>
<keyword evidence="4" id="KW-1185">Reference proteome</keyword>
<dbReference type="Proteomes" id="UP000001396">
    <property type="component" value="Unassembled WGS sequence"/>
</dbReference>
<organism evidence="3 4">
    <name type="scientific">Heterostelium pallidum (strain ATCC 26659 / Pp 5 / PN500)</name>
    <name type="common">Cellular slime mold</name>
    <name type="synonym">Polysphondylium pallidum</name>
    <dbReference type="NCBI Taxonomy" id="670386"/>
    <lineage>
        <taxon>Eukaryota</taxon>
        <taxon>Amoebozoa</taxon>
        <taxon>Evosea</taxon>
        <taxon>Eumycetozoa</taxon>
        <taxon>Dictyostelia</taxon>
        <taxon>Acytosteliales</taxon>
        <taxon>Acytosteliaceae</taxon>
        <taxon>Heterostelium</taxon>
    </lineage>
</organism>
<feature type="compositionally biased region" description="Basic and acidic residues" evidence="1">
    <location>
        <begin position="47"/>
        <end position="60"/>
    </location>
</feature>
<sequence length="126" mass="14689">MDSVNNDKDESSGVSNSNNTIQRRHINTNIDNVKNEQQQQKQQQKQSVEKVIDNHSKDESKLNDQEISNYNFKYMAIRYMVIFIIFVILHYLIFIRGDTKQDSLKRKLLESCKSSGVDCSKIAMEL</sequence>
<comment type="caution">
    <text evidence="3">The sequence shown here is derived from an EMBL/GenBank/DDBJ whole genome shotgun (WGS) entry which is preliminary data.</text>
</comment>
<reference evidence="3 4" key="1">
    <citation type="journal article" date="2011" name="Genome Res.">
        <title>Phylogeny-wide analysis of social amoeba genomes highlights ancient origins for complex intercellular communication.</title>
        <authorList>
            <person name="Heidel A.J."/>
            <person name="Lawal H.M."/>
            <person name="Felder M."/>
            <person name="Schilde C."/>
            <person name="Helps N.R."/>
            <person name="Tunggal B."/>
            <person name="Rivero F."/>
            <person name="John U."/>
            <person name="Schleicher M."/>
            <person name="Eichinger L."/>
            <person name="Platzer M."/>
            <person name="Noegel A.A."/>
            <person name="Schaap P."/>
            <person name="Gloeckner G."/>
        </authorList>
    </citation>
    <scope>NUCLEOTIDE SEQUENCE [LARGE SCALE GENOMIC DNA]</scope>
    <source>
        <strain evidence="4">ATCC 26659 / Pp 5 / PN500</strain>
    </source>
</reference>
<dbReference type="EMBL" id="ADBJ01000054">
    <property type="protein sequence ID" value="EFA75455.1"/>
    <property type="molecule type" value="Genomic_DNA"/>
</dbReference>
<evidence type="ECO:0000256" key="2">
    <source>
        <dbReference type="SAM" id="Phobius"/>
    </source>
</evidence>
<proteinExistence type="predicted"/>